<keyword evidence="3" id="KW-0804">Transcription</keyword>
<reference evidence="6 7" key="1">
    <citation type="submission" date="2018-03" db="EMBL/GenBank/DDBJ databases">
        <title>Genomic Encyclopedia of Archaeal and Bacterial Type Strains, Phase II (KMG-II): from individual species to whole genera.</title>
        <authorList>
            <person name="Goeker M."/>
        </authorList>
    </citation>
    <scope>NUCLEOTIDE SEQUENCE [LARGE SCALE GENOMIC DNA]</scope>
    <source>
        <strain evidence="6 7">ATCC BAA-1496</strain>
    </source>
</reference>
<dbReference type="PANTHER" id="PTHR30136:SF24">
    <property type="entry name" value="HTH-TYPE TRANSCRIPTIONAL REPRESSOR ALLR"/>
    <property type="match status" value="1"/>
</dbReference>
<dbReference type="PROSITE" id="PS51078">
    <property type="entry name" value="ICLR_ED"/>
    <property type="match status" value="1"/>
</dbReference>
<dbReference type="InterPro" id="IPR050707">
    <property type="entry name" value="HTH_MetabolicPath_Reg"/>
</dbReference>
<dbReference type="GO" id="GO:0045892">
    <property type="term" value="P:negative regulation of DNA-templated transcription"/>
    <property type="evidence" value="ECO:0007669"/>
    <property type="project" value="TreeGrafter"/>
</dbReference>
<feature type="domain" description="IclR-ED" evidence="5">
    <location>
        <begin position="63"/>
        <end position="246"/>
    </location>
</feature>
<dbReference type="Gene3D" id="1.10.10.10">
    <property type="entry name" value="Winged helix-like DNA-binding domain superfamily/Winged helix DNA-binding domain"/>
    <property type="match status" value="1"/>
</dbReference>
<dbReference type="InterPro" id="IPR029016">
    <property type="entry name" value="GAF-like_dom_sf"/>
</dbReference>
<keyword evidence="2" id="KW-0238">DNA-binding</keyword>
<sequence length="261" mass="28008">MTRMTALQKAIAVTEALAHERRLSDIARHTGLPVSTVHRILQELVTAGWAREEEGRTYVLGARLLSLPSRTTGSEDLARLARPQLRRLCEESGRTVHFAMLDGDQLVYVDKLEGTRAYAMRSRIGMTLPLHCTAIGKAVLAQLPDAEVRQVARRAGLPPLTPRTMTDATVLLRHLAKVRTRSFAVDDEENEPHTRCVGAAVVNHRGEPIGGVSVSSLAFDVTGAEVEELGSMVARTAAAISTAIGGPDSALPPGRAAEDAG</sequence>
<dbReference type="SUPFAM" id="SSF55781">
    <property type="entry name" value="GAF domain-like"/>
    <property type="match status" value="1"/>
</dbReference>
<accession>A0A2T0UJY5</accession>
<dbReference type="AlphaFoldDB" id="A0A2T0UJY5"/>
<feature type="domain" description="HTH iclR-type" evidence="4">
    <location>
        <begin position="4"/>
        <end position="62"/>
    </location>
</feature>
<dbReference type="EMBL" id="PVTI01000012">
    <property type="protein sequence ID" value="PRY58240.1"/>
    <property type="molecule type" value="Genomic_DNA"/>
</dbReference>
<evidence type="ECO:0000256" key="2">
    <source>
        <dbReference type="ARBA" id="ARBA00023125"/>
    </source>
</evidence>
<keyword evidence="1" id="KW-0805">Transcription regulation</keyword>
<dbReference type="RefSeq" id="WP_170070188.1">
    <property type="nucleotide sequence ID" value="NZ_PVTI01000012.1"/>
</dbReference>
<comment type="caution">
    <text evidence="6">The sequence shown here is derived from an EMBL/GenBank/DDBJ whole genome shotgun (WGS) entry which is preliminary data.</text>
</comment>
<evidence type="ECO:0000259" key="5">
    <source>
        <dbReference type="PROSITE" id="PS51078"/>
    </source>
</evidence>
<dbReference type="InterPro" id="IPR036390">
    <property type="entry name" value="WH_DNA-bd_sf"/>
</dbReference>
<evidence type="ECO:0000256" key="1">
    <source>
        <dbReference type="ARBA" id="ARBA00023015"/>
    </source>
</evidence>
<dbReference type="GO" id="GO:0003677">
    <property type="term" value="F:DNA binding"/>
    <property type="evidence" value="ECO:0007669"/>
    <property type="project" value="UniProtKB-KW"/>
</dbReference>
<dbReference type="PROSITE" id="PS51077">
    <property type="entry name" value="HTH_ICLR"/>
    <property type="match status" value="1"/>
</dbReference>
<evidence type="ECO:0000259" key="4">
    <source>
        <dbReference type="PROSITE" id="PS51077"/>
    </source>
</evidence>
<evidence type="ECO:0000313" key="7">
    <source>
        <dbReference type="Proteomes" id="UP000237822"/>
    </source>
</evidence>
<evidence type="ECO:0000256" key="3">
    <source>
        <dbReference type="ARBA" id="ARBA00023163"/>
    </source>
</evidence>
<dbReference type="PANTHER" id="PTHR30136">
    <property type="entry name" value="HELIX-TURN-HELIX TRANSCRIPTIONAL REGULATOR, ICLR FAMILY"/>
    <property type="match status" value="1"/>
</dbReference>
<evidence type="ECO:0000313" key="6">
    <source>
        <dbReference type="EMBL" id="PRY58240.1"/>
    </source>
</evidence>
<dbReference type="InterPro" id="IPR014757">
    <property type="entry name" value="Tscrpt_reg_IclR_C"/>
</dbReference>
<keyword evidence="7" id="KW-1185">Reference proteome</keyword>
<organism evidence="6 7">
    <name type="scientific">Knoellia remsis</name>
    <dbReference type="NCBI Taxonomy" id="407159"/>
    <lineage>
        <taxon>Bacteria</taxon>
        <taxon>Bacillati</taxon>
        <taxon>Actinomycetota</taxon>
        <taxon>Actinomycetes</taxon>
        <taxon>Micrococcales</taxon>
        <taxon>Intrasporangiaceae</taxon>
        <taxon>Knoellia</taxon>
    </lineage>
</organism>
<dbReference type="SUPFAM" id="SSF46785">
    <property type="entry name" value="Winged helix' DNA-binding domain"/>
    <property type="match status" value="1"/>
</dbReference>
<name>A0A2T0UJY5_9MICO</name>
<dbReference type="GO" id="GO:0003700">
    <property type="term" value="F:DNA-binding transcription factor activity"/>
    <property type="evidence" value="ECO:0007669"/>
    <property type="project" value="TreeGrafter"/>
</dbReference>
<dbReference type="Gene3D" id="3.30.450.40">
    <property type="match status" value="1"/>
</dbReference>
<protein>
    <submittedName>
        <fullName evidence="6">IclR family transcriptional regulator</fullName>
    </submittedName>
</protein>
<dbReference type="Pfam" id="PF01614">
    <property type="entry name" value="IclR_C"/>
    <property type="match status" value="1"/>
</dbReference>
<dbReference type="Proteomes" id="UP000237822">
    <property type="component" value="Unassembled WGS sequence"/>
</dbReference>
<dbReference type="SMART" id="SM00346">
    <property type="entry name" value="HTH_ICLR"/>
    <property type="match status" value="1"/>
</dbReference>
<dbReference type="InterPro" id="IPR005471">
    <property type="entry name" value="Tscrpt_reg_IclR_N"/>
</dbReference>
<gene>
    <name evidence="6" type="ORF">BCF74_11257</name>
</gene>
<dbReference type="Pfam" id="PF09339">
    <property type="entry name" value="HTH_IclR"/>
    <property type="match status" value="1"/>
</dbReference>
<proteinExistence type="predicted"/>
<dbReference type="InterPro" id="IPR036388">
    <property type="entry name" value="WH-like_DNA-bd_sf"/>
</dbReference>